<comment type="caution">
    <text evidence="2">The sequence shown here is derived from an EMBL/GenBank/DDBJ whole genome shotgun (WGS) entry which is preliminary data.</text>
</comment>
<evidence type="ECO:0000313" key="3">
    <source>
        <dbReference type="Proteomes" id="UP000494245"/>
    </source>
</evidence>
<protein>
    <submittedName>
        <fullName evidence="2">Uncharacterized protein</fullName>
    </submittedName>
</protein>
<reference evidence="2 3" key="1">
    <citation type="submission" date="2020-04" db="EMBL/GenBank/DDBJ databases">
        <authorList>
            <consortium name="Desulfovibrio sp. FSS-1 genome sequencing consortium"/>
            <person name="Shimoshige H."/>
            <person name="Kobayashi H."/>
            <person name="Maekawa T."/>
        </authorList>
    </citation>
    <scope>NUCLEOTIDE SEQUENCE [LARGE SCALE GENOMIC DNA]</scope>
    <source>
        <strain evidence="2 3">SIID29052-01</strain>
    </source>
</reference>
<keyword evidence="3" id="KW-1185">Reference proteome</keyword>
<reference evidence="2 3" key="2">
    <citation type="submission" date="2020-05" db="EMBL/GenBank/DDBJ databases">
        <title>Draft genome sequence of Desulfovibrio sp. strainFSS-1.</title>
        <authorList>
            <person name="Shimoshige H."/>
            <person name="Kobayashi H."/>
            <person name="Maekawa T."/>
        </authorList>
    </citation>
    <scope>NUCLEOTIDE SEQUENCE [LARGE SCALE GENOMIC DNA]</scope>
    <source>
        <strain evidence="2 3">SIID29052-01</strain>
    </source>
</reference>
<name>A0A6V8LQ55_9BACT</name>
<dbReference type="EMBL" id="BLTE01000003">
    <property type="protein sequence ID" value="GFK93110.1"/>
    <property type="molecule type" value="Genomic_DNA"/>
</dbReference>
<sequence length="104" mass="11424">MAKNDHDGPDALLERELAALKAQYESLRDEKVRAEQTLAHLEGELKDLEEQALRDYGTADPAALRARLEVLRAENEGMARAYRAHVDGVRAALDGLERGQGGEG</sequence>
<keyword evidence="1" id="KW-0175">Coiled coil</keyword>
<evidence type="ECO:0000313" key="2">
    <source>
        <dbReference type="EMBL" id="GFK93110.1"/>
    </source>
</evidence>
<accession>A0A6V8LQ55</accession>
<proteinExistence type="predicted"/>
<evidence type="ECO:0000256" key="1">
    <source>
        <dbReference type="SAM" id="Coils"/>
    </source>
</evidence>
<feature type="coiled-coil region" evidence="1">
    <location>
        <begin position="10"/>
        <end position="51"/>
    </location>
</feature>
<gene>
    <name evidence="2" type="ORF">NNJEOMEG_00939</name>
</gene>
<organism evidence="2 3">
    <name type="scientific">Fundidesulfovibrio magnetotacticus</name>
    <dbReference type="NCBI Taxonomy" id="2730080"/>
    <lineage>
        <taxon>Bacteria</taxon>
        <taxon>Pseudomonadati</taxon>
        <taxon>Thermodesulfobacteriota</taxon>
        <taxon>Desulfovibrionia</taxon>
        <taxon>Desulfovibrionales</taxon>
        <taxon>Desulfovibrionaceae</taxon>
        <taxon>Fundidesulfovibrio</taxon>
    </lineage>
</organism>
<dbReference type="Proteomes" id="UP000494245">
    <property type="component" value="Unassembled WGS sequence"/>
</dbReference>
<dbReference type="RefSeq" id="WP_173081823.1">
    <property type="nucleotide sequence ID" value="NZ_BLTE01000003.1"/>
</dbReference>
<dbReference type="AlphaFoldDB" id="A0A6V8LQ55"/>